<proteinExistence type="inferred from homology"/>
<reference evidence="13 14" key="1">
    <citation type="submission" date="2021-04" db="EMBL/GenBank/DDBJ databases">
        <title>The genome sequence of type strain Ideonella paludis KCTC 32238.</title>
        <authorList>
            <person name="Liu Y."/>
        </authorList>
    </citation>
    <scope>NUCLEOTIDE SEQUENCE [LARGE SCALE GENOMIC DNA]</scope>
    <source>
        <strain evidence="13 14">KCTC 32238</strain>
    </source>
</reference>
<dbReference type="EC" id="1.1.1.169" evidence="3 10"/>
<evidence type="ECO:0000256" key="7">
    <source>
        <dbReference type="ARBA" id="ARBA00023002"/>
    </source>
</evidence>
<name>A0ABS5DZ76_9BURK</name>
<evidence type="ECO:0000256" key="9">
    <source>
        <dbReference type="ARBA" id="ARBA00048793"/>
    </source>
</evidence>
<feature type="domain" description="Ketopantoate reductase C-terminal" evidence="12">
    <location>
        <begin position="187"/>
        <end position="309"/>
    </location>
</feature>
<comment type="function">
    <text evidence="10">Catalyzes the NADPH-dependent reduction of ketopantoate into pantoic acid.</text>
</comment>
<organism evidence="13 14">
    <name type="scientific">Ideonella paludis</name>
    <dbReference type="NCBI Taxonomy" id="1233411"/>
    <lineage>
        <taxon>Bacteria</taxon>
        <taxon>Pseudomonadati</taxon>
        <taxon>Pseudomonadota</taxon>
        <taxon>Betaproteobacteria</taxon>
        <taxon>Burkholderiales</taxon>
        <taxon>Sphaerotilaceae</taxon>
        <taxon>Ideonella</taxon>
    </lineage>
</organism>
<evidence type="ECO:0000256" key="4">
    <source>
        <dbReference type="ARBA" id="ARBA00019465"/>
    </source>
</evidence>
<evidence type="ECO:0000259" key="12">
    <source>
        <dbReference type="Pfam" id="PF08546"/>
    </source>
</evidence>
<evidence type="ECO:0000313" key="13">
    <source>
        <dbReference type="EMBL" id="MBQ0936444.1"/>
    </source>
</evidence>
<dbReference type="InterPro" id="IPR008927">
    <property type="entry name" value="6-PGluconate_DH-like_C_sf"/>
</dbReference>
<dbReference type="SUPFAM" id="SSF48179">
    <property type="entry name" value="6-phosphogluconate dehydrogenase C-terminal domain-like"/>
    <property type="match status" value="1"/>
</dbReference>
<comment type="similarity">
    <text evidence="2 10">Belongs to the ketopantoate reductase family.</text>
</comment>
<keyword evidence="14" id="KW-1185">Reference proteome</keyword>
<evidence type="ECO:0000256" key="5">
    <source>
        <dbReference type="ARBA" id="ARBA00022655"/>
    </source>
</evidence>
<dbReference type="InterPro" id="IPR036291">
    <property type="entry name" value="NAD(P)-bd_dom_sf"/>
</dbReference>
<evidence type="ECO:0000313" key="14">
    <source>
        <dbReference type="Proteomes" id="UP000672097"/>
    </source>
</evidence>
<comment type="pathway">
    <text evidence="1 10">Cofactor biosynthesis; (R)-pantothenate biosynthesis; (R)-pantoate from 3-methyl-2-oxobutanoate: step 2/2.</text>
</comment>
<dbReference type="Gene3D" id="3.40.50.720">
    <property type="entry name" value="NAD(P)-binding Rossmann-like Domain"/>
    <property type="match status" value="1"/>
</dbReference>
<dbReference type="RefSeq" id="WP_210809799.1">
    <property type="nucleotide sequence ID" value="NZ_JAGQDG010000005.1"/>
</dbReference>
<evidence type="ECO:0000256" key="3">
    <source>
        <dbReference type="ARBA" id="ARBA00013014"/>
    </source>
</evidence>
<accession>A0ABS5DZ76</accession>
<dbReference type="EMBL" id="JAGQDG010000005">
    <property type="protein sequence ID" value="MBQ0936444.1"/>
    <property type="molecule type" value="Genomic_DNA"/>
</dbReference>
<sequence length="316" mass="32772">MQNLFSSTVVVGAGAVGSFYGAMLARAGRPVTLIARDAHVAAIQGRGLLLDMAGQRHTVDVQATSSLEPLRSADLVLVCVKSTDTASIAAQIAPLLRPDALVLSLQNGVENAATLAGHLAACVIPTVVYVATGMAGPGHVSHHGRGELVIGPRTAAQAQDPALMQRLQAVVAHFAPAQIGVSISSQVMEALWQKLLINCAYNAISALTQQPYGVMAQQPGLQAFQQAIVNEVLAVAQAEGLTLDGQAMWAATAQVAVSMATQRSSTAQDLARGKPTEIDHLNGFVARRGAELGVATPMNQALWALVKLAERSSSPA</sequence>
<dbReference type="PANTHER" id="PTHR21708">
    <property type="entry name" value="PROBABLE 2-DEHYDROPANTOATE 2-REDUCTASE"/>
    <property type="match status" value="1"/>
</dbReference>
<dbReference type="InterPro" id="IPR013332">
    <property type="entry name" value="KPR_N"/>
</dbReference>
<comment type="catalytic activity">
    <reaction evidence="9 10">
        <text>(R)-pantoate + NADP(+) = 2-dehydropantoate + NADPH + H(+)</text>
        <dbReference type="Rhea" id="RHEA:16233"/>
        <dbReference type="ChEBI" id="CHEBI:11561"/>
        <dbReference type="ChEBI" id="CHEBI:15378"/>
        <dbReference type="ChEBI" id="CHEBI:15980"/>
        <dbReference type="ChEBI" id="CHEBI:57783"/>
        <dbReference type="ChEBI" id="CHEBI:58349"/>
        <dbReference type="EC" id="1.1.1.169"/>
    </reaction>
</comment>
<evidence type="ECO:0000256" key="2">
    <source>
        <dbReference type="ARBA" id="ARBA00007870"/>
    </source>
</evidence>
<dbReference type="SUPFAM" id="SSF51735">
    <property type="entry name" value="NAD(P)-binding Rossmann-fold domains"/>
    <property type="match status" value="1"/>
</dbReference>
<evidence type="ECO:0000256" key="8">
    <source>
        <dbReference type="ARBA" id="ARBA00032024"/>
    </source>
</evidence>
<gene>
    <name evidence="13" type="ORF">KAK11_13970</name>
</gene>
<feature type="domain" description="Ketopantoate reductase N-terminal" evidence="11">
    <location>
        <begin position="9"/>
        <end position="152"/>
    </location>
</feature>
<comment type="caution">
    <text evidence="13">The sequence shown here is derived from an EMBL/GenBank/DDBJ whole genome shotgun (WGS) entry which is preliminary data.</text>
</comment>
<dbReference type="InterPro" id="IPR013328">
    <property type="entry name" value="6PGD_dom2"/>
</dbReference>
<keyword evidence="7 10" id="KW-0560">Oxidoreductase</keyword>
<protein>
    <recommendedName>
        <fullName evidence="4 10">2-dehydropantoate 2-reductase</fullName>
        <ecNumber evidence="3 10">1.1.1.169</ecNumber>
    </recommendedName>
    <alternativeName>
        <fullName evidence="8 10">Ketopantoate reductase</fullName>
    </alternativeName>
</protein>
<evidence type="ECO:0000256" key="10">
    <source>
        <dbReference type="RuleBase" id="RU362068"/>
    </source>
</evidence>
<keyword evidence="6 10" id="KW-0521">NADP</keyword>
<dbReference type="InterPro" id="IPR003710">
    <property type="entry name" value="ApbA"/>
</dbReference>
<dbReference type="InterPro" id="IPR013752">
    <property type="entry name" value="KPA_reductase"/>
</dbReference>
<dbReference type="Proteomes" id="UP000672097">
    <property type="component" value="Unassembled WGS sequence"/>
</dbReference>
<dbReference type="InterPro" id="IPR051402">
    <property type="entry name" value="KPR-Related"/>
</dbReference>
<dbReference type="Pfam" id="PF02558">
    <property type="entry name" value="ApbA"/>
    <property type="match status" value="1"/>
</dbReference>
<evidence type="ECO:0000256" key="6">
    <source>
        <dbReference type="ARBA" id="ARBA00022857"/>
    </source>
</evidence>
<evidence type="ECO:0000259" key="11">
    <source>
        <dbReference type="Pfam" id="PF02558"/>
    </source>
</evidence>
<keyword evidence="5 10" id="KW-0566">Pantothenate biosynthesis</keyword>
<evidence type="ECO:0000256" key="1">
    <source>
        <dbReference type="ARBA" id="ARBA00004994"/>
    </source>
</evidence>
<dbReference type="NCBIfam" id="TIGR00745">
    <property type="entry name" value="apbA_panE"/>
    <property type="match status" value="1"/>
</dbReference>
<dbReference type="PANTHER" id="PTHR21708:SF26">
    <property type="entry name" value="2-DEHYDROPANTOATE 2-REDUCTASE"/>
    <property type="match status" value="1"/>
</dbReference>
<dbReference type="Pfam" id="PF08546">
    <property type="entry name" value="ApbA_C"/>
    <property type="match status" value="1"/>
</dbReference>
<dbReference type="Gene3D" id="1.10.1040.10">
    <property type="entry name" value="N-(1-d-carboxylethyl)-l-norvaline Dehydrogenase, domain 2"/>
    <property type="match status" value="1"/>
</dbReference>